<dbReference type="Gene3D" id="2.60.120.10">
    <property type="entry name" value="Jelly Rolls"/>
    <property type="match status" value="2"/>
</dbReference>
<feature type="domain" description="Mannose-6-phosphate isomerase cupin" evidence="8">
    <location>
        <begin position="246"/>
        <end position="310"/>
    </location>
</feature>
<evidence type="ECO:0000256" key="2">
    <source>
        <dbReference type="ARBA" id="ARBA00022833"/>
    </source>
</evidence>
<organism evidence="9 10">
    <name type="scientific">Paludibacter jiangxiensis</name>
    <dbReference type="NCBI Taxonomy" id="681398"/>
    <lineage>
        <taxon>Bacteria</taxon>
        <taxon>Pseudomonadati</taxon>
        <taxon>Bacteroidota</taxon>
        <taxon>Bacteroidia</taxon>
        <taxon>Bacteroidales</taxon>
        <taxon>Paludibacteraceae</taxon>
        <taxon>Paludibacter</taxon>
    </lineage>
</organism>
<dbReference type="PANTHER" id="PTHR42742">
    <property type="entry name" value="TRANSCRIPTIONAL REPRESSOR MPRA"/>
    <property type="match status" value="1"/>
</dbReference>
<comment type="cofactor">
    <cofactor evidence="5">
        <name>Zn(2+)</name>
        <dbReference type="ChEBI" id="CHEBI:29105"/>
    </cofactor>
    <text evidence="5">Binds 1 zinc ion per subunit.</text>
</comment>
<dbReference type="InterPro" id="IPR051804">
    <property type="entry name" value="Carb_Metab_Reg_Kinase/Isom"/>
</dbReference>
<evidence type="ECO:0000259" key="8">
    <source>
        <dbReference type="Pfam" id="PF21621"/>
    </source>
</evidence>
<dbReference type="InterPro" id="IPR049071">
    <property type="entry name" value="MPI_cupin_dom"/>
</dbReference>
<dbReference type="InterPro" id="IPR011051">
    <property type="entry name" value="RmlC_Cupin_sf"/>
</dbReference>
<dbReference type="STRING" id="681398.PJIAN_4199"/>
<feature type="active site" evidence="6">
    <location>
        <position position="198"/>
    </location>
</feature>
<keyword evidence="10" id="KW-1185">Reference proteome</keyword>
<dbReference type="EMBL" id="BDCR01000004">
    <property type="protein sequence ID" value="GAT63658.1"/>
    <property type="molecule type" value="Genomic_DNA"/>
</dbReference>
<dbReference type="PANTHER" id="PTHR42742:SF3">
    <property type="entry name" value="FRUCTOKINASE"/>
    <property type="match status" value="1"/>
</dbReference>
<evidence type="ECO:0000256" key="3">
    <source>
        <dbReference type="ARBA" id="ARBA00029741"/>
    </source>
</evidence>
<feature type="domain" description="Phosphomannose isomerase type I catalytic" evidence="7">
    <location>
        <begin position="7"/>
        <end position="114"/>
    </location>
</feature>
<comment type="caution">
    <text evidence="9">The sequence shown here is derived from an EMBL/GenBank/DDBJ whole genome shotgun (WGS) entry which is preliminary data.</text>
</comment>
<sequence length="323" mass="36089">MTLYPLKFSPIYKTRIWGGHKLEQFGKHSDTLPNIGESWELSGVPGDESVVSNGFLAGNSLPELVEVYMDELVGKKVFETYGETFPLLIKLIDANDDLSIQVHPDDELAAERHNSFGKTEMWYALPGAEDATLISGFVPNVDKDLYLKHLAEGTLEQVMDKHPVEKGDVFFIPAGRVHAIGKGCLVAEIQQTSDVTYRLFDFNRVDDKGNARELHTEQALDAIDFAYVKDAKKHPVAKENVPCELASCNYFTTNLIKLTDKLERDYYHLDSFVIYLCTEGSVEIKYDGGSETMVKGETVLLPASLSSITLVPQRSSEILEVYV</sequence>
<dbReference type="Pfam" id="PF20511">
    <property type="entry name" value="PMI_typeI_cat"/>
    <property type="match status" value="1"/>
</dbReference>
<accession>A0A171AFQ7</accession>
<protein>
    <recommendedName>
        <fullName evidence="3">Phosphohexomutase</fullName>
    </recommendedName>
    <alternativeName>
        <fullName evidence="4">Phosphomannose isomerase</fullName>
    </alternativeName>
</protein>
<feature type="binding site" evidence="5">
    <location>
        <position position="120"/>
    </location>
    <ligand>
        <name>Zn(2+)</name>
        <dbReference type="ChEBI" id="CHEBI:29105"/>
    </ligand>
</feature>
<dbReference type="RefSeq" id="WP_068705071.1">
    <property type="nucleotide sequence ID" value="NZ_BDCR01000004.1"/>
</dbReference>
<evidence type="ECO:0000313" key="10">
    <source>
        <dbReference type="Proteomes" id="UP000076586"/>
    </source>
</evidence>
<dbReference type="SUPFAM" id="SSF51182">
    <property type="entry name" value="RmlC-like cupins"/>
    <property type="match status" value="1"/>
</dbReference>
<dbReference type="AlphaFoldDB" id="A0A171AFQ7"/>
<keyword evidence="2 5" id="KW-0862">Zinc</keyword>
<dbReference type="CDD" id="cd07010">
    <property type="entry name" value="cupin_PMI_type_I_N_bac"/>
    <property type="match status" value="1"/>
</dbReference>
<dbReference type="InterPro" id="IPR046457">
    <property type="entry name" value="PMI_typeI_cat"/>
</dbReference>
<dbReference type="PIRSF" id="PIRSF036894">
    <property type="entry name" value="PMI_Firm_short"/>
    <property type="match status" value="1"/>
</dbReference>
<dbReference type="GO" id="GO:0008270">
    <property type="term" value="F:zinc ion binding"/>
    <property type="evidence" value="ECO:0007669"/>
    <property type="project" value="InterPro"/>
</dbReference>
<dbReference type="InterPro" id="IPR014628">
    <property type="entry name" value="Man6P_isomerase_Firm_short"/>
</dbReference>
<dbReference type="OrthoDB" id="9808275at2"/>
<dbReference type="InterPro" id="IPR014710">
    <property type="entry name" value="RmlC-like_jellyroll"/>
</dbReference>
<dbReference type="Pfam" id="PF21621">
    <property type="entry name" value="MPI_cupin_dom"/>
    <property type="match status" value="1"/>
</dbReference>
<feature type="binding site" evidence="5">
    <location>
        <position position="103"/>
    </location>
    <ligand>
        <name>Zn(2+)</name>
        <dbReference type="ChEBI" id="CHEBI:29105"/>
    </ligand>
</feature>
<dbReference type="GO" id="GO:0004476">
    <property type="term" value="F:mannose-6-phosphate isomerase activity"/>
    <property type="evidence" value="ECO:0007669"/>
    <property type="project" value="InterPro"/>
</dbReference>
<keyword evidence="9" id="KW-0413">Isomerase</keyword>
<dbReference type="GO" id="GO:0005975">
    <property type="term" value="P:carbohydrate metabolic process"/>
    <property type="evidence" value="ECO:0007669"/>
    <property type="project" value="InterPro"/>
</dbReference>
<evidence type="ECO:0000256" key="6">
    <source>
        <dbReference type="PIRSR" id="PIRSR036894-2"/>
    </source>
</evidence>
<evidence type="ECO:0000256" key="1">
    <source>
        <dbReference type="ARBA" id="ARBA00022723"/>
    </source>
</evidence>
<reference evidence="10" key="2">
    <citation type="journal article" date="2017" name="Genome Announc.">
        <title>Draft genome sequence of Paludibacter jiangxiensis NM7(T), a propionate-producing fermentative bacterium.</title>
        <authorList>
            <person name="Qiu Y.-L."/>
            <person name="Tourlousse D.M."/>
            <person name="Matsuura N."/>
            <person name="Ohashi A."/>
            <person name="Sekiguchi Y."/>
        </authorList>
    </citation>
    <scope>NUCLEOTIDE SEQUENCE [LARGE SCALE GENOMIC DNA]</scope>
    <source>
        <strain evidence="10">NM7</strain>
    </source>
</reference>
<name>A0A171AFQ7_9BACT</name>
<gene>
    <name evidence="9" type="ORF">PJIAN_4199</name>
</gene>
<feature type="binding site" evidence="5">
    <location>
        <position position="178"/>
    </location>
    <ligand>
        <name>Zn(2+)</name>
        <dbReference type="ChEBI" id="CHEBI:29105"/>
    </ligand>
</feature>
<reference evidence="10" key="1">
    <citation type="submission" date="2016-04" db="EMBL/GenBank/DDBJ databases">
        <title>Draft genome sequence of Paludibacter jiangxiensis strain NM7.</title>
        <authorList>
            <person name="Qiu Y."/>
            <person name="Matsuura N."/>
            <person name="Ohashi A."/>
            <person name="Tourlousse M.D."/>
            <person name="Sekiguchi Y."/>
        </authorList>
    </citation>
    <scope>NUCLEOTIDE SEQUENCE [LARGE SCALE GENOMIC DNA]</scope>
    <source>
        <strain evidence="10">NM7</strain>
    </source>
</reference>
<evidence type="ECO:0000313" key="9">
    <source>
        <dbReference type="EMBL" id="GAT63658.1"/>
    </source>
</evidence>
<keyword evidence="1 5" id="KW-0479">Metal-binding</keyword>
<evidence type="ECO:0000256" key="5">
    <source>
        <dbReference type="PIRSR" id="PIRSR036894-1"/>
    </source>
</evidence>
<proteinExistence type="predicted"/>
<evidence type="ECO:0000256" key="4">
    <source>
        <dbReference type="ARBA" id="ARBA00030762"/>
    </source>
</evidence>
<dbReference type="Proteomes" id="UP000076586">
    <property type="component" value="Unassembled WGS sequence"/>
</dbReference>
<evidence type="ECO:0000259" key="7">
    <source>
        <dbReference type="Pfam" id="PF20511"/>
    </source>
</evidence>